<evidence type="ECO:0000313" key="3">
    <source>
        <dbReference type="EMBL" id="TCJ17367.1"/>
    </source>
</evidence>
<sequence length="267" mass="29570">MSGADRPVAAAAREAFAEWVAASREGRRFGQLLVRRAEDGYELRHLADAGREDLRPLAGPAAAREIARTTEGGEHRPLKTSPNLRRGWTLRVEDERELAAALNYLYPAALVHWHLERAGRLPVTHYRETAGRQSGIYEIVRNLSDEGVQAAARAHCEDEVCLKRPLWGVDAGTPLKMEPGEGEIPCPEPCSLFISFARQITLFEREGRDASGLTASERRDLAALVEAAAAGELPPAREGEFSLPGNRRRLRYRALTLVPRLREPLAD</sequence>
<dbReference type="AlphaFoldDB" id="A0A4R1BJF9"/>
<dbReference type="Gene3D" id="3.30.1360.190">
    <property type="match status" value="1"/>
</dbReference>
<keyword evidence="4" id="KW-1185">Reference proteome</keyword>
<accession>A0A4R1BJF9</accession>
<reference evidence="3 4" key="1">
    <citation type="submission" date="2019-03" db="EMBL/GenBank/DDBJ databases">
        <title>Whole genome sequence of a novel Rubrobacter taiwanensis strain, isolated from Yellowstone National Park.</title>
        <authorList>
            <person name="Freed S."/>
            <person name="Ramaley R.F."/>
            <person name="Kyndt J.A."/>
        </authorList>
    </citation>
    <scope>NUCLEOTIDE SEQUENCE [LARGE SCALE GENOMIC DNA]</scope>
    <source>
        <strain evidence="3 4">Yellowstone</strain>
    </source>
</reference>
<dbReference type="Pfam" id="PF18069">
    <property type="entry name" value="DR2241"/>
    <property type="match status" value="1"/>
</dbReference>
<organism evidence="3 4">
    <name type="scientific">Rubrobacter taiwanensis</name>
    <dbReference type="NCBI Taxonomy" id="185139"/>
    <lineage>
        <taxon>Bacteria</taxon>
        <taxon>Bacillati</taxon>
        <taxon>Actinomycetota</taxon>
        <taxon>Rubrobacteria</taxon>
        <taxon>Rubrobacterales</taxon>
        <taxon>Rubrobacteraceae</taxon>
        <taxon>Rubrobacter</taxon>
    </lineage>
</organism>
<dbReference type="EMBL" id="SKBU01000014">
    <property type="protein sequence ID" value="TCJ17367.1"/>
    <property type="molecule type" value="Genomic_DNA"/>
</dbReference>
<name>A0A4R1BJF9_9ACTN</name>
<evidence type="ECO:0000259" key="2">
    <source>
        <dbReference type="Pfam" id="PF18069"/>
    </source>
</evidence>
<dbReference type="RefSeq" id="WP_132690541.1">
    <property type="nucleotide sequence ID" value="NZ_SKBU01000014.1"/>
</dbReference>
<dbReference type="InterPro" id="IPR041181">
    <property type="entry name" value="DR2241_middle"/>
</dbReference>
<feature type="domain" description="DR2241 stabilising" evidence="2">
    <location>
        <begin position="13"/>
        <end position="117"/>
    </location>
</feature>
<dbReference type="Pfam" id="PF18009">
    <property type="entry name" value="Fer4_23"/>
    <property type="match status" value="1"/>
</dbReference>
<proteinExistence type="predicted"/>
<feature type="domain" description="DR2241 4Fe-4S iron-sulfur cluster binding" evidence="1">
    <location>
        <begin position="119"/>
        <end position="199"/>
    </location>
</feature>
<protein>
    <submittedName>
        <fullName evidence="3">Uncharacterized protein</fullName>
    </submittedName>
</protein>
<evidence type="ECO:0000313" key="4">
    <source>
        <dbReference type="Proteomes" id="UP000295244"/>
    </source>
</evidence>
<comment type="caution">
    <text evidence="3">The sequence shown here is derived from an EMBL/GenBank/DDBJ whole genome shotgun (WGS) entry which is preliminary data.</text>
</comment>
<dbReference type="InterPro" id="IPR041346">
    <property type="entry name" value="DR2241_Fer4"/>
</dbReference>
<evidence type="ECO:0000259" key="1">
    <source>
        <dbReference type="Pfam" id="PF18009"/>
    </source>
</evidence>
<dbReference type="Gene3D" id="3.30.70.2320">
    <property type="match status" value="1"/>
</dbReference>
<dbReference type="Proteomes" id="UP000295244">
    <property type="component" value="Unassembled WGS sequence"/>
</dbReference>
<dbReference type="OrthoDB" id="191086at2"/>
<gene>
    <name evidence="3" type="ORF">E0L93_07510</name>
</gene>